<evidence type="ECO:0000256" key="2">
    <source>
        <dbReference type="SAM" id="Phobius"/>
    </source>
</evidence>
<keyword evidence="2" id="KW-0472">Membrane</keyword>
<keyword evidence="4" id="KW-1185">Reference proteome</keyword>
<dbReference type="AlphaFoldDB" id="A0A8J4FNC0"/>
<dbReference type="OrthoDB" id="550998at2759"/>
<protein>
    <submittedName>
        <fullName evidence="3">Uncharacterized protein</fullName>
    </submittedName>
</protein>
<proteinExistence type="predicted"/>
<evidence type="ECO:0000313" key="4">
    <source>
        <dbReference type="Proteomes" id="UP000747110"/>
    </source>
</evidence>
<accession>A0A8J4FNC0</accession>
<reference evidence="3" key="1">
    <citation type="journal article" date="2021" name="Proc. Natl. Acad. Sci. U.S.A.">
        <title>Three genomes in the algal genus Volvox reveal the fate of a haploid sex-determining region after a transition to homothallism.</title>
        <authorList>
            <person name="Yamamoto K."/>
            <person name="Hamaji T."/>
            <person name="Kawai-Toyooka H."/>
            <person name="Matsuzaki R."/>
            <person name="Takahashi F."/>
            <person name="Nishimura Y."/>
            <person name="Kawachi M."/>
            <person name="Noguchi H."/>
            <person name="Minakuchi Y."/>
            <person name="Umen J.G."/>
            <person name="Toyoda A."/>
            <person name="Nozaki H."/>
        </authorList>
    </citation>
    <scope>NUCLEOTIDE SEQUENCE</scope>
    <source>
        <strain evidence="3">NIES-3786</strain>
    </source>
</reference>
<organism evidence="3 4">
    <name type="scientific">Volvox reticuliferus</name>
    <dbReference type="NCBI Taxonomy" id="1737510"/>
    <lineage>
        <taxon>Eukaryota</taxon>
        <taxon>Viridiplantae</taxon>
        <taxon>Chlorophyta</taxon>
        <taxon>core chlorophytes</taxon>
        <taxon>Chlorophyceae</taxon>
        <taxon>CS clade</taxon>
        <taxon>Chlamydomonadales</taxon>
        <taxon>Volvocaceae</taxon>
        <taxon>Volvox</taxon>
    </lineage>
</organism>
<gene>
    <name evidence="3" type="ORF">Vretifemale_11143</name>
</gene>
<dbReference type="Proteomes" id="UP000747110">
    <property type="component" value="Unassembled WGS sequence"/>
</dbReference>
<sequence>MCSSSSSSIWHVRQWFFSADYLEVAAGVCVWLWYRSETITSQHHQHRQFLLPHLYDIPPPSRPSIHPTKSGVAGSRSPPGRSAGGCMPATWRRSIGAGQLYCKTG</sequence>
<evidence type="ECO:0000256" key="1">
    <source>
        <dbReference type="SAM" id="MobiDB-lite"/>
    </source>
</evidence>
<feature type="region of interest" description="Disordered" evidence="1">
    <location>
        <begin position="64"/>
        <end position="88"/>
    </location>
</feature>
<feature type="compositionally biased region" description="Low complexity" evidence="1">
    <location>
        <begin position="73"/>
        <end position="85"/>
    </location>
</feature>
<keyword evidence="2" id="KW-1133">Transmembrane helix</keyword>
<comment type="caution">
    <text evidence="3">The sequence shown here is derived from an EMBL/GenBank/DDBJ whole genome shotgun (WGS) entry which is preliminary data.</text>
</comment>
<dbReference type="EMBL" id="BNCP01000023">
    <property type="protein sequence ID" value="GIL82229.1"/>
    <property type="molecule type" value="Genomic_DNA"/>
</dbReference>
<evidence type="ECO:0000313" key="3">
    <source>
        <dbReference type="EMBL" id="GIL82229.1"/>
    </source>
</evidence>
<feature type="transmembrane region" description="Helical" evidence="2">
    <location>
        <begin position="15"/>
        <end position="34"/>
    </location>
</feature>
<keyword evidence="2" id="KW-0812">Transmembrane</keyword>
<name>A0A8J4FNC0_9CHLO</name>